<dbReference type="HOGENOM" id="CLU_1600286_0_0_10"/>
<dbReference type="EMBL" id="CP003345">
    <property type="protein sequence ID" value="AFM02658.1"/>
    <property type="molecule type" value="Genomic_DNA"/>
</dbReference>
<dbReference type="EMBL" id="CP003345">
    <property type="protein sequence ID" value="AFM02647.1"/>
    <property type="molecule type" value="Genomic_DNA"/>
</dbReference>
<reference evidence="3" key="1">
    <citation type="submission" date="2012-06" db="EMBL/GenBank/DDBJ databases">
        <title>The complete genome of Flexibacter litoralis DSM 6794.</title>
        <authorList>
            <person name="Lucas S."/>
            <person name="Copeland A."/>
            <person name="Lapidus A."/>
            <person name="Glavina del Rio T."/>
            <person name="Dalin E."/>
            <person name="Tice H."/>
            <person name="Bruce D."/>
            <person name="Goodwin L."/>
            <person name="Pitluck S."/>
            <person name="Peters L."/>
            <person name="Ovchinnikova G."/>
            <person name="Lu M."/>
            <person name="Kyrpides N."/>
            <person name="Mavromatis K."/>
            <person name="Ivanova N."/>
            <person name="Brettin T."/>
            <person name="Detter J.C."/>
            <person name="Han C."/>
            <person name="Larimer F."/>
            <person name="Land M."/>
            <person name="Hauser L."/>
            <person name="Markowitz V."/>
            <person name="Cheng J.-F."/>
            <person name="Hugenholtz P."/>
            <person name="Woyke T."/>
            <person name="Wu D."/>
            <person name="Spring S."/>
            <person name="Lang E."/>
            <person name="Kopitz M."/>
            <person name="Brambilla E."/>
            <person name="Klenk H.-P."/>
            <person name="Eisen J.A."/>
        </authorList>
    </citation>
    <scope>NUCLEOTIDE SEQUENCE [LARGE SCALE GENOMIC DNA]</scope>
    <source>
        <strain evidence="3">ATCC 23117 / DSM 6794 / NBRC 15988 / NCIMB 1366 / Sio-4</strain>
    </source>
</reference>
<dbReference type="Proteomes" id="UP000006054">
    <property type="component" value="Chromosome"/>
</dbReference>
<sequence>MRNILIIITLFFSVKSSLIAQVVFLDEDQNIIQDTLFVKGKNLEYNFTIPTDSIQIYVAKCDSFLEYSAIKVVHIRGRRIFGRHILKKRRDAIDSTQLRAMKQKHISCCSCDSVDFTSKNLVSLKFTVRNIKTVGDLFIIIITSDNLKTVFRRKIWIKGEEEESEE</sequence>
<name>I4AFB2_BERLS</name>
<gene>
    <name evidence="1" type="ordered locus">Fleli_0148</name>
    <name evidence="2" type="ordered locus">Fleli_0159</name>
</gene>
<dbReference type="PATRIC" id="fig|880071.3.peg.145"/>
<reference evidence="1" key="2">
    <citation type="submission" date="2012-06" db="EMBL/GenBank/DDBJ databases">
        <title>The complete genome of Flexibacter litoralis DSM 6794.</title>
        <authorList>
            <consortium name="US DOE Joint Genome Institute (JGI-PGF)"/>
            <person name="Lucas S."/>
            <person name="Copeland A."/>
            <person name="Lapidus A."/>
            <person name="Glavina del Rio T."/>
            <person name="Dalin E."/>
            <person name="Tice H."/>
            <person name="Bruce D."/>
            <person name="Goodwin L."/>
            <person name="Pitluck S."/>
            <person name="Peters L."/>
            <person name="Ovchinnikova G."/>
            <person name="Lu M."/>
            <person name="Kyrpides N."/>
            <person name="Mavromatis K."/>
            <person name="Ivanova N."/>
            <person name="Brettin T."/>
            <person name="Detter J.C."/>
            <person name="Han C."/>
            <person name="Larimer F."/>
            <person name="Land M."/>
            <person name="Hauser L."/>
            <person name="Markowitz V."/>
            <person name="Cheng J.-F."/>
            <person name="Hugenholtz P."/>
            <person name="Woyke T."/>
            <person name="Wu D."/>
            <person name="Spring S."/>
            <person name="Lang E."/>
            <person name="Kopitz M."/>
            <person name="Brambilla E."/>
            <person name="Klenk H.-P."/>
            <person name="Eisen J.A."/>
        </authorList>
    </citation>
    <scope>NUCLEOTIDE SEQUENCE</scope>
    <source>
        <strain evidence="1">DSM 6794</strain>
    </source>
</reference>
<keyword evidence="3" id="KW-1185">Reference proteome</keyword>
<dbReference type="KEGG" id="fli:Fleli_0159"/>
<dbReference type="AlphaFoldDB" id="I4AFB2"/>
<accession>I4AFB2</accession>
<evidence type="ECO:0000313" key="1">
    <source>
        <dbReference type="EMBL" id="AFM02647.1"/>
    </source>
</evidence>
<evidence type="ECO:0000313" key="2">
    <source>
        <dbReference type="EMBL" id="AFM02658.1"/>
    </source>
</evidence>
<dbReference type="KEGG" id="fli:Fleli_0148"/>
<organism evidence="1 3">
    <name type="scientific">Bernardetia litoralis (strain ATCC 23117 / DSM 6794 / NBRC 15988 / NCIMB 1366 / Fx l1 / Sio-4)</name>
    <name type="common">Flexibacter litoralis</name>
    <dbReference type="NCBI Taxonomy" id="880071"/>
    <lineage>
        <taxon>Bacteria</taxon>
        <taxon>Pseudomonadati</taxon>
        <taxon>Bacteroidota</taxon>
        <taxon>Cytophagia</taxon>
        <taxon>Cytophagales</taxon>
        <taxon>Bernardetiaceae</taxon>
        <taxon>Bernardetia</taxon>
    </lineage>
</organism>
<dbReference type="STRING" id="880071.Fleli_0148"/>
<dbReference type="RefSeq" id="WP_014796114.1">
    <property type="nucleotide sequence ID" value="NC_018018.1"/>
</dbReference>
<protein>
    <submittedName>
        <fullName evidence="1">Uncharacterized protein</fullName>
    </submittedName>
</protein>
<proteinExistence type="predicted"/>
<evidence type="ECO:0000313" key="3">
    <source>
        <dbReference type="Proteomes" id="UP000006054"/>
    </source>
</evidence>